<organism evidence="1 2">
    <name type="scientific">Kingella potus</name>
    <dbReference type="NCBI Taxonomy" id="265175"/>
    <lineage>
        <taxon>Bacteria</taxon>
        <taxon>Pseudomonadati</taxon>
        <taxon>Pseudomonadota</taxon>
        <taxon>Betaproteobacteria</taxon>
        <taxon>Neisseriales</taxon>
        <taxon>Neisseriaceae</taxon>
        <taxon>Kingella</taxon>
    </lineage>
</organism>
<name>A0A377R160_9NEIS</name>
<accession>A0A377R160</accession>
<dbReference type="RefSeq" id="WP_115307963.1">
    <property type="nucleotide sequence ID" value="NZ_CP091516.1"/>
</dbReference>
<reference evidence="1 2" key="1">
    <citation type="submission" date="2018-06" db="EMBL/GenBank/DDBJ databases">
        <authorList>
            <consortium name="Pathogen Informatics"/>
            <person name="Doyle S."/>
        </authorList>
    </citation>
    <scope>NUCLEOTIDE SEQUENCE [LARGE SCALE GENOMIC DNA]</scope>
    <source>
        <strain evidence="1 2">NCTC13336</strain>
    </source>
</reference>
<sequence length="206" mass="24020">MKAKNKIFNWDKPKVHQYRYIKGGDLFCYRIAEKLFGYGRIIAKNKWGAYALFFDKFTSRPPENLQTEDIDALKAGPVLFGCILDCYTLLVSKLHSDWRIIAQDPDIAFFDFNEITSINPLMEIGHNADFSITVPIKNQEAVQRIRENRCLDEKPNSHYHILGFLIAKKPELFNKENAPYIGFDEFIDKKFYEIHGEKLDLSSRNC</sequence>
<evidence type="ECO:0000313" key="2">
    <source>
        <dbReference type="Proteomes" id="UP000254293"/>
    </source>
</evidence>
<dbReference type="AlphaFoldDB" id="A0A377R160"/>
<gene>
    <name evidence="1" type="ORF">NCTC13336_00946</name>
</gene>
<evidence type="ECO:0000313" key="1">
    <source>
        <dbReference type="EMBL" id="STR00730.1"/>
    </source>
</evidence>
<keyword evidence="2" id="KW-1185">Reference proteome</keyword>
<dbReference type="EMBL" id="UGJJ01000001">
    <property type="protein sequence ID" value="STR00730.1"/>
    <property type="molecule type" value="Genomic_DNA"/>
</dbReference>
<proteinExistence type="predicted"/>
<dbReference type="Proteomes" id="UP000254293">
    <property type="component" value="Unassembled WGS sequence"/>
</dbReference>
<dbReference type="Pfam" id="PF15428">
    <property type="entry name" value="Imm26"/>
    <property type="match status" value="1"/>
</dbReference>
<dbReference type="InterPro" id="IPR029278">
    <property type="entry name" value="Imm26"/>
</dbReference>
<dbReference type="OrthoDB" id="2218484at2"/>
<protein>
    <submittedName>
        <fullName evidence="1">Uncharacterized protein</fullName>
    </submittedName>
</protein>